<name>A0ABX3MZF8_9RHOB</name>
<sequence>MTRKTAKSATAVAGIALIAGLGLTVQLGPKSGTFHLSVPRAFAQDSGSHTDGDHTDGGQQKGKTGEAGHGSGGHEDDGSHEEGGSHGGASGSSGQGQGGPGADSEGKGPQAGTPSGTRGTKPVWSKEGIPEVELGRLNVARSPDHVLQRAYEEALATISPTMVSFYNLPLDQAIDQLSLNWDNVSFIDSPLQNLALLKDTLDGSSALSSLGVTNNTATLEAIFLGTASDKTVPITAATVTAVTTILGQPVTGAAATSLAAQAEAVRIAVLAGHDG</sequence>
<evidence type="ECO:0000313" key="3">
    <source>
        <dbReference type="Proteomes" id="UP000190787"/>
    </source>
</evidence>
<protein>
    <submittedName>
        <fullName evidence="2">Uncharacterized protein</fullName>
    </submittedName>
</protein>
<feature type="region of interest" description="Disordered" evidence="1">
    <location>
        <begin position="43"/>
        <end position="127"/>
    </location>
</feature>
<reference evidence="2 3" key="1">
    <citation type="submission" date="2016-11" db="EMBL/GenBank/DDBJ databases">
        <title>A multilocus sequence analysis scheme for characterization of bacteria in the genus Thioclava.</title>
        <authorList>
            <person name="Liu Y."/>
            <person name="Shao Z."/>
        </authorList>
    </citation>
    <scope>NUCLEOTIDE SEQUENCE [LARGE SCALE GENOMIC DNA]</scope>
    <source>
        <strain evidence="2 3">TAW-CT134</strain>
    </source>
</reference>
<dbReference type="RefSeq" id="WP_078603578.1">
    <property type="nucleotide sequence ID" value="NZ_MPZV01000001.1"/>
</dbReference>
<comment type="caution">
    <text evidence="2">The sequence shown here is derived from an EMBL/GenBank/DDBJ whole genome shotgun (WGS) entry which is preliminary data.</text>
</comment>
<organism evidence="2 3">
    <name type="scientific">Thioclava sediminum</name>
    <dbReference type="NCBI Taxonomy" id="1915319"/>
    <lineage>
        <taxon>Bacteria</taxon>
        <taxon>Pseudomonadati</taxon>
        <taxon>Pseudomonadota</taxon>
        <taxon>Alphaproteobacteria</taxon>
        <taxon>Rhodobacterales</taxon>
        <taxon>Paracoccaceae</taxon>
        <taxon>Thioclava</taxon>
    </lineage>
</organism>
<dbReference type="Proteomes" id="UP000190787">
    <property type="component" value="Unassembled WGS sequence"/>
</dbReference>
<evidence type="ECO:0000313" key="2">
    <source>
        <dbReference type="EMBL" id="OOY24918.1"/>
    </source>
</evidence>
<dbReference type="EMBL" id="MPZV01000001">
    <property type="protein sequence ID" value="OOY24918.1"/>
    <property type="molecule type" value="Genomic_DNA"/>
</dbReference>
<proteinExistence type="predicted"/>
<feature type="compositionally biased region" description="Basic and acidic residues" evidence="1">
    <location>
        <begin position="72"/>
        <end position="84"/>
    </location>
</feature>
<keyword evidence="3" id="KW-1185">Reference proteome</keyword>
<feature type="compositionally biased region" description="Gly residues" evidence="1">
    <location>
        <begin position="85"/>
        <end position="101"/>
    </location>
</feature>
<gene>
    <name evidence="2" type="ORF">BMI91_00265</name>
</gene>
<evidence type="ECO:0000256" key="1">
    <source>
        <dbReference type="SAM" id="MobiDB-lite"/>
    </source>
</evidence>
<accession>A0ABX3MZF8</accession>